<reference evidence="7 9" key="1">
    <citation type="submission" date="2018-05" db="EMBL/GenBank/DDBJ databases">
        <authorList>
            <consortium name="GenomeTrakr network: Whole genome sequencing for foodborne pathogen traceback"/>
        </authorList>
    </citation>
    <scope>NUCLEOTIDE SEQUENCE [LARGE SCALE GENOMIC DNA]</scope>
    <source>
        <strain evidence="7 9">NC_C6016</strain>
    </source>
</reference>
<evidence type="ECO:0000259" key="6">
    <source>
        <dbReference type="SMART" id="SM00062"/>
    </source>
</evidence>
<dbReference type="PROSITE" id="PS01039">
    <property type="entry name" value="SBP_BACTERIAL_3"/>
    <property type="match status" value="1"/>
</dbReference>
<evidence type="ECO:0000256" key="5">
    <source>
        <dbReference type="SAM" id="SignalP"/>
    </source>
</evidence>
<feature type="signal peptide" evidence="5">
    <location>
        <begin position="1"/>
        <end position="19"/>
    </location>
</feature>
<comment type="similarity">
    <text evidence="2 4">Belongs to the bacterial solute-binding protein 3 family.</text>
</comment>
<sequence length="256" mass="28530">MKKFLTAFLVAFTGLFLVACQNTKTENNASNEANTTLTLKVGTAPNYKPFNFKQDSKLTGFDTDLIEEIAKKNGIEIVWVETNFDGLIPALKSGKIDMIASAMSATDERRQSVDFTKPYYMSKNLYLKLKNNDSLQTKNDLEGKKIGVQLGTLQENTAKAIKNAQVQSNKDLNIAVLALKNNKIDAIVADQDTAKGFLAENPELVSFYQETDGGEGFSFAFDKNKQKDIIEIFNKGIDEAKTDGFYNTLIKKYELE</sequence>
<evidence type="ECO:0000256" key="4">
    <source>
        <dbReference type="RuleBase" id="RU003744"/>
    </source>
</evidence>
<dbReference type="Pfam" id="PF00497">
    <property type="entry name" value="SBP_bac_3"/>
    <property type="match status" value="1"/>
</dbReference>
<dbReference type="EMBL" id="AACGFG010000004">
    <property type="protein sequence ID" value="EAK4357966.1"/>
    <property type="molecule type" value="Genomic_DNA"/>
</dbReference>
<evidence type="ECO:0000256" key="1">
    <source>
        <dbReference type="ARBA" id="ARBA00004196"/>
    </source>
</evidence>
<gene>
    <name evidence="8" type="ORF">C6T04_03340</name>
    <name evidence="7" type="ORF">CJD00_04635</name>
</gene>
<comment type="subcellular location">
    <subcellularLocation>
        <location evidence="1">Cell envelope</location>
    </subcellularLocation>
</comment>
<dbReference type="GO" id="GO:0030313">
    <property type="term" value="C:cell envelope"/>
    <property type="evidence" value="ECO:0007669"/>
    <property type="project" value="UniProtKB-SubCell"/>
</dbReference>
<dbReference type="SUPFAM" id="SSF53850">
    <property type="entry name" value="Periplasmic binding protein-like II"/>
    <property type="match status" value="1"/>
</dbReference>
<dbReference type="OrthoDB" id="5431130at2"/>
<dbReference type="EMBL" id="AACDUL010000007">
    <property type="protein sequence ID" value="EAK1509549.1"/>
    <property type="molecule type" value="Genomic_DNA"/>
</dbReference>
<accession>A0A381CHI3</accession>
<organism evidence="7 9">
    <name type="scientific">Campylobacter coli</name>
    <dbReference type="NCBI Taxonomy" id="195"/>
    <lineage>
        <taxon>Bacteria</taxon>
        <taxon>Pseudomonadati</taxon>
        <taxon>Campylobacterota</taxon>
        <taxon>Epsilonproteobacteria</taxon>
        <taxon>Campylobacterales</taxon>
        <taxon>Campylobacteraceae</taxon>
        <taxon>Campylobacter</taxon>
    </lineage>
</organism>
<dbReference type="RefSeq" id="WP_002785958.1">
    <property type="nucleotide sequence ID" value="NZ_AANHVQ020000019.1"/>
</dbReference>
<evidence type="ECO:0000313" key="8">
    <source>
        <dbReference type="EMBL" id="EAK4357966.1"/>
    </source>
</evidence>
<dbReference type="InterPro" id="IPR018313">
    <property type="entry name" value="SBP_3_CS"/>
</dbReference>
<reference evidence="8 10" key="2">
    <citation type="submission" date="2018-06" db="EMBL/GenBank/DDBJ databases">
        <authorList>
            <consortium name="NARMS: The National Antimicrobial Resistance Monitoring System"/>
        </authorList>
    </citation>
    <scope>NUCLEOTIDE SEQUENCE [LARGE SCALE GENOMIC DNA]</scope>
    <source>
        <strain evidence="8 10">FSIS11807978</strain>
    </source>
</reference>
<proteinExistence type="inferred from homology"/>
<evidence type="ECO:0000256" key="3">
    <source>
        <dbReference type="ARBA" id="ARBA00022729"/>
    </source>
</evidence>
<evidence type="ECO:0000256" key="2">
    <source>
        <dbReference type="ARBA" id="ARBA00010333"/>
    </source>
</evidence>
<name>A0A381CHI3_CAMCO</name>
<dbReference type="PROSITE" id="PS51257">
    <property type="entry name" value="PROKAR_LIPOPROTEIN"/>
    <property type="match status" value="1"/>
</dbReference>
<dbReference type="CDD" id="cd13624">
    <property type="entry name" value="PBP2_Arg_Lys_His"/>
    <property type="match status" value="1"/>
</dbReference>
<dbReference type="Gene3D" id="3.40.190.10">
    <property type="entry name" value="Periplasmic binding protein-like II"/>
    <property type="match status" value="2"/>
</dbReference>
<dbReference type="PANTHER" id="PTHR35936:SF17">
    <property type="entry name" value="ARGININE-BINDING EXTRACELLULAR PROTEIN ARTP"/>
    <property type="match status" value="1"/>
</dbReference>
<dbReference type="AlphaFoldDB" id="A0A381CHI3"/>
<keyword evidence="3 5" id="KW-0732">Signal</keyword>
<dbReference type="STRING" id="195.ATE51_02154"/>
<dbReference type="Proteomes" id="UP000365807">
    <property type="component" value="Unassembled WGS sequence"/>
</dbReference>
<evidence type="ECO:0000313" key="9">
    <source>
        <dbReference type="Proteomes" id="UP000361993"/>
    </source>
</evidence>
<dbReference type="InterPro" id="IPR001638">
    <property type="entry name" value="Solute-binding_3/MltF_N"/>
</dbReference>
<dbReference type="SMART" id="SM00062">
    <property type="entry name" value="PBPb"/>
    <property type="match status" value="1"/>
</dbReference>
<dbReference type="PANTHER" id="PTHR35936">
    <property type="entry name" value="MEMBRANE-BOUND LYTIC MUREIN TRANSGLYCOSYLASE F"/>
    <property type="match status" value="1"/>
</dbReference>
<dbReference type="Proteomes" id="UP000361993">
    <property type="component" value="Unassembled WGS sequence"/>
</dbReference>
<protein>
    <submittedName>
        <fullName evidence="7">Basic amino acid ABC transporter substrate-binding protein</fullName>
    </submittedName>
</protein>
<feature type="domain" description="Solute-binding protein family 3/N-terminal" evidence="6">
    <location>
        <begin position="38"/>
        <end position="256"/>
    </location>
</feature>
<evidence type="ECO:0000313" key="7">
    <source>
        <dbReference type="EMBL" id="EAK1509549.1"/>
    </source>
</evidence>
<feature type="chain" id="PRO_5042704319" evidence="5">
    <location>
        <begin position="20"/>
        <end position="256"/>
    </location>
</feature>
<evidence type="ECO:0000313" key="10">
    <source>
        <dbReference type="Proteomes" id="UP000365807"/>
    </source>
</evidence>
<comment type="caution">
    <text evidence="7">The sequence shown here is derived from an EMBL/GenBank/DDBJ whole genome shotgun (WGS) entry which is preliminary data.</text>
</comment>